<dbReference type="RefSeq" id="XP_052947937.1">
    <property type="nucleotide sequence ID" value="XM_053086676.1"/>
</dbReference>
<dbReference type="GO" id="GO:0016301">
    <property type="term" value="F:kinase activity"/>
    <property type="evidence" value="ECO:0007669"/>
    <property type="project" value="UniProtKB-KW"/>
</dbReference>
<dbReference type="PANTHER" id="PTHR42905:SF2">
    <property type="entry name" value="PHOSPHOENOLPYRUVATE CARBOXYLASE FAMILY PROTEIN"/>
    <property type="match status" value="1"/>
</dbReference>
<name>A0AA38LWA1_9TREE</name>
<keyword evidence="2" id="KW-1185">Reference proteome</keyword>
<accession>A0AA38LWA1</accession>
<dbReference type="EMBL" id="JAKWFO010000003">
    <property type="protein sequence ID" value="KAI9638160.1"/>
    <property type="molecule type" value="Genomic_DNA"/>
</dbReference>
<dbReference type="AlphaFoldDB" id="A0AA38LWA1"/>
<dbReference type="Proteomes" id="UP001164286">
    <property type="component" value="Unassembled WGS sequence"/>
</dbReference>
<evidence type="ECO:0000313" key="1">
    <source>
        <dbReference type="EMBL" id="KAI9638160.1"/>
    </source>
</evidence>
<proteinExistence type="predicted"/>
<dbReference type="GeneID" id="77725877"/>
<keyword evidence="1" id="KW-0418">Kinase</keyword>
<dbReference type="InterPro" id="IPR018523">
    <property type="entry name" value="Isocitrate_lyase_ph_CS"/>
</dbReference>
<dbReference type="SUPFAM" id="SSF51621">
    <property type="entry name" value="Phosphoenolpyruvate/pyruvate domain"/>
    <property type="match status" value="1"/>
</dbReference>
<organism evidence="1 2">
    <name type="scientific">Dioszegia hungarica</name>
    <dbReference type="NCBI Taxonomy" id="4972"/>
    <lineage>
        <taxon>Eukaryota</taxon>
        <taxon>Fungi</taxon>
        <taxon>Dikarya</taxon>
        <taxon>Basidiomycota</taxon>
        <taxon>Agaricomycotina</taxon>
        <taxon>Tremellomycetes</taxon>
        <taxon>Tremellales</taxon>
        <taxon>Bulleribasidiaceae</taxon>
        <taxon>Dioszegia</taxon>
    </lineage>
</organism>
<dbReference type="InterPro" id="IPR039556">
    <property type="entry name" value="ICL/PEPM"/>
</dbReference>
<protein>
    <submittedName>
        <fullName evidence="1">Pyruvate/Phosphoenolpyruvate kinase-like domain-containing protein</fullName>
    </submittedName>
</protein>
<dbReference type="InterPro" id="IPR040442">
    <property type="entry name" value="Pyrv_kinase-like_dom_sf"/>
</dbReference>
<dbReference type="InterPro" id="IPR015813">
    <property type="entry name" value="Pyrv/PenolPyrv_kinase-like_dom"/>
</dbReference>
<sequence length="317" mass="33992">MSITNTTLPADETYIAPATRLRQLISQEGVCVQAPGVYDGICARVAIESGFKVMYQSGAMTTAARLGKADLAFASLNDFAQNGQMIANIDPRIPLIADADTGFGSPPNIARMVQVYHQSGIAGFHIEDQVTNKRCGHLAGKQLVDMETWRARIRACVIGRKAIYGGSDIVIIARTDALAVEGYNAALERLVAARECGADMGFLEAIETEEQIKNAVKVLAPMPLMVNCVSLGKTPWFPPEVLGSWGVKLAIYPGAASKSVLHTIRRAYKYLMETGKDDAEAMGLDPKGFFSVMGLQEEVAIDQAAGGAAFANFNNSK</sequence>
<reference evidence="1" key="1">
    <citation type="journal article" date="2022" name="G3 (Bethesda)">
        <title>High quality genome of the basidiomycete yeast Dioszegia hungarica PDD-24b-2 isolated from cloud water.</title>
        <authorList>
            <person name="Jarrige D."/>
            <person name="Haridas S."/>
            <person name="Bleykasten-Grosshans C."/>
            <person name="Joly M."/>
            <person name="Nadalig T."/>
            <person name="Sancelme M."/>
            <person name="Vuilleumier S."/>
            <person name="Grigoriev I.V."/>
            <person name="Amato P."/>
            <person name="Bringel F."/>
        </authorList>
    </citation>
    <scope>NUCLEOTIDE SEQUENCE</scope>
    <source>
        <strain evidence="1">PDD-24b-2</strain>
    </source>
</reference>
<keyword evidence="1" id="KW-0670">Pyruvate</keyword>
<gene>
    <name evidence="1" type="ORF">MKK02DRAFT_23124</name>
</gene>
<keyword evidence="1" id="KW-0808">Transferase</keyword>
<dbReference type="Pfam" id="PF13714">
    <property type="entry name" value="PEP_mutase"/>
    <property type="match status" value="1"/>
</dbReference>
<comment type="caution">
    <text evidence="1">The sequence shown here is derived from an EMBL/GenBank/DDBJ whole genome shotgun (WGS) entry which is preliminary data.</text>
</comment>
<dbReference type="CDD" id="cd00377">
    <property type="entry name" value="ICL_PEPM"/>
    <property type="match status" value="1"/>
</dbReference>
<dbReference type="PANTHER" id="PTHR42905">
    <property type="entry name" value="PHOSPHOENOLPYRUVATE CARBOXYLASE"/>
    <property type="match status" value="1"/>
</dbReference>
<dbReference type="PROSITE" id="PS00161">
    <property type="entry name" value="ISOCITRATE_LYASE"/>
    <property type="match status" value="1"/>
</dbReference>
<dbReference type="Gene3D" id="3.20.20.60">
    <property type="entry name" value="Phosphoenolpyruvate-binding domains"/>
    <property type="match status" value="1"/>
</dbReference>
<evidence type="ECO:0000313" key="2">
    <source>
        <dbReference type="Proteomes" id="UP001164286"/>
    </source>
</evidence>